<dbReference type="AlphaFoldDB" id="A0A2K3MJT0"/>
<reference evidence="1 2" key="2">
    <citation type="journal article" date="2017" name="Front. Plant Sci.">
        <title>Gene Classification and Mining of Molecular Markers Useful in Red Clover (Trifolium pratense) Breeding.</title>
        <authorList>
            <person name="Istvanek J."/>
            <person name="Dluhosova J."/>
            <person name="Dluhos P."/>
            <person name="Patkova L."/>
            <person name="Nedelnik J."/>
            <person name="Repkova J."/>
        </authorList>
    </citation>
    <scope>NUCLEOTIDE SEQUENCE [LARGE SCALE GENOMIC DNA]</scope>
    <source>
        <strain evidence="2">cv. Tatra</strain>
        <tissue evidence="1">Young leaves</tissue>
    </source>
</reference>
<dbReference type="Proteomes" id="UP000236291">
    <property type="component" value="Unassembled WGS sequence"/>
</dbReference>
<gene>
    <name evidence="1" type="ORF">L195_g047187</name>
</gene>
<proteinExistence type="predicted"/>
<dbReference type="EMBL" id="ASHM01064881">
    <property type="protein sequence ID" value="PNX91058.1"/>
    <property type="molecule type" value="Genomic_DNA"/>
</dbReference>
<organism evidence="1 2">
    <name type="scientific">Trifolium pratense</name>
    <name type="common">Red clover</name>
    <dbReference type="NCBI Taxonomy" id="57577"/>
    <lineage>
        <taxon>Eukaryota</taxon>
        <taxon>Viridiplantae</taxon>
        <taxon>Streptophyta</taxon>
        <taxon>Embryophyta</taxon>
        <taxon>Tracheophyta</taxon>
        <taxon>Spermatophyta</taxon>
        <taxon>Magnoliopsida</taxon>
        <taxon>eudicotyledons</taxon>
        <taxon>Gunneridae</taxon>
        <taxon>Pentapetalae</taxon>
        <taxon>rosids</taxon>
        <taxon>fabids</taxon>
        <taxon>Fabales</taxon>
        <taxon>Fabaceae</taxon>
        <taxon>Papilionoideae</taxon>
        <taxon>50 kb inversion clade</taxon>
        <taxon>NPAAA clade</taxon>
        <taxon>Hologalegina</taxon>
        <taxon>IRL clade</taxon>
        <taxon>Trifolieae</taxon>
        <taxon>Trifolium</taxon>
    </lineage>
</organism>
<comment type="caution">
    <text evidence="1">The sequence shown here is derived from an EMBL/GenBank/DDBJ whole genome shotgun (WGS) entry which is preliminary data.</text>
</comment>
<name>A0A2K3MJT0_TRIPR</name>
<protein>
    <submittedName>
        <fullName evidence="1">Uncharacterized protein</fullName>
    </submittedName>
</protein>
<evidence type="ECO:0000313" key="2">
    <source>
        <dbReference type="Proteomes" id="UP000236291"/>
    </source>
</evidence>
<evidence type="ECO:0000313" key="1">
    <source>
        <dbReference type="EMBL" id="PNX91058.1"/>
    </source>
</evidence>
<sequence>RVAEIVDRGTTCWDGNMQMGTGGARQMQAPAVEIGMARNH</sequence>
<feature type="non-terminal residue" evidence="1">
    <location>
        <position position="1"/>
    </location>
</feature>
<reference evidence="1 2" key="1">
    <citation type="journal article" date="2014" name="Am. J. Bot.">
        <title>Genome assembly and annotation for red clover (Trifolium pratense; Fabaceae).</title>
        <authorList>
            <person name="Istvanek J."/>
            <person name="Jaros M."/>
            <person name="Krenek A."/>
            <person name="Repkova J."/>
        </authorList>
    </citation>
    <scope>NUCLEOTIDE SEQUENCE [LARGE SCALE GENOMIC DNA]</scope>
    <source>
        <strain evidence="2">cv. Tatra</strain>
        <tissue evidence="1">Young leaves</tissue>
    </source>
</reference>
<accession>A0A2K3MJT0</accession>